<dbReference type="Gene3D" id="3.40.50.150">
    <property type="entry name" value="Vaccinia Virus protein VP39"/>
    <property type="match status" value="1"/>
</dbReference>
<evidence type="ECO:0000259" key="6">
    <source>
        <dbReference type="SMART" id="SM00828"/>
    </source>
</evidence>
<dbReference type="EMBL" id="FOFS01000004">
    <property type="protein sequence ID" value="SEQ16108.1"/>
    <property type="molecule type" value="Genomic_DNA"/>
</dbReference>
<evidence type="ECO:0000256" key="5">
    <source>
        <dbReference type="ARBA" id="ARBA00023098"/>
    </source>
</evidence>
<evidence type="ECO:0000256" key="4">
    <source>
        <dbReference type="ARBA" id="ARBA00022691"/>
    </source>
</evidence>
<dbReference type="InterPro" id="IPR003333">
    <property type="entry name" value="CMAS"/>
</dbReference>
<dbReference type="STRING" id="489703.SAMN04488038_104140"/>
<evidence type="ECO:0000256" key="2">
    <source>
        <dbReference type="ARBA" id="ARBA00022603"/>
    </source>
</evidence>
<keyword evidence="2" id="KW-0489">Methyltransferase</keyword>
<feature type="domain" description="Polyketide synthase-like methyltransferase" evidence="6">
    <location>
        <begin position="129"/>
        <end position="349"/>
    </location>
</feature>
<evidence type="ECO:0000313" key="8">
    <source>
        <dbReference type="Proteomes" id="UP000199233"/>
    </source>
</evidence>
<dbReference type="SMART" id="SM00828">
    <property type="entry name" value="PKS_MT"/>
    <property type="match status" value="1"/>
</dbReference>
<evidence type="ECO:0000313" key="7">
    <source>
        <dbReference type="EMBL" id="SEQ16108.1"/>
    </source>
</evidence>
<keyword evidence="5" id="KW-0443">Lipid metabolism</keyword>
<dbReference type="GO" id="GO:0008610">
    <property type="term" value="P:lipid biosynthetic process"/>
    <property type="evidence" value="ECO:0007669"/>
    <property type="project" value="InterPro"/>
</dbReference>
<reference evidence="7 8" key="1">
    <citation type="submission" date="2016-10" db="EMBL/GenBank/DDBJ databases">
        <authorList>
            <person name="de Groot N.N."/>
        </authorList>
    </citation>
    <scope>NUCLEOTIDE SEQUENCE [LARGE SCALE GENOMIC DNA]</scope>
    <source>
        <strain evidence="7 8">DSM 25927</strain>
    </source>
</reference>
<gene>
    <name evidence="7" type="ORF">SAMN04488038_104140</name>
</gene>
<dbReference type="Proteomes" id="UP000199233">
    <property type="component" value="Unassembled WGS sequence"/>
</dbReference>
<dbReference type="GO" id="GO:0032259">
    <property type="term" value="P:methylation"/>
    <property type="evidence" value="ECO:0007669"/>
    <property type="project" value="UniProtKB-KW"/>
</dbReference>
<dbReference type="InterPro" id="IPR029063">
    <property type="entry name" value="SAM-dependent_MTases_sf"/>
</dbReference>
<dbReference type="InterPro" id="IPR050723">
    <property type="entry name" value="CFA/CMAS"/>
</dbReference>
<dbReference type="PANTHER" id="PTHR43667">
    <property type="entry name" value="CYCLOPROPANE-FATTY-ACYL-PHOSPHOLIPID SYNTHASE"/>
    <property type="match status" value="1"/>
</dbReference>
<dbReference type="PIRSF" id="PIRSF003085">
    <property type="entry name" value="CMAS"/>
    <property type="match status" value="1"/>
</dbReference>
<dbReference type="RefSeq" id="WP_218140108.1">
    <property type="nucleotide sequence ID" value="NZ_FOFS01000004.1"/>
</dbReference>
<dbReference type="Pfam" id="PF02353">
    <property type="entry name" value="CMAS"/>
    <property type="match status" value="1"/>
</dbReference>
<evidence type="ECO:0000256" key="3">
    <source>
        <dbReference type="ARBA" id="ARBA00022679"/>
    </source>
</evidence>
<accession>A0A1H9DTR1</accession>
<organism evidence="7 8">
    <name type="scientific">Solimonas aquatica</name>
    <dbReference type="NCBI Taxonomy" id="489703"/>
    <lineage>
        <taxon>Bacteria</taxon>
        <taxon>Pseudomonadati</taxon>
        <taxon>Pseudomonadota</taxon>
        <taxon>Gammaproteobacteria</taxon>
        <taxon>Nevskiales</taxon>
        <taxon>Nevskiaceae</taxon>
        <taxon>Solimonas</taxon>
    </lineage>
</organism>
<dbReference type="AlphaFoldDB" id="A0A1H9DTR1"/>
<protein>
    <submittedName>
        <fullName evidence="7">Cyclopropane-fatty-acyl-phospholipid synthase</fullName>
    </submittedName>
</protein>
<sequence length="420" mass="48266">MLTTQSLLDRMSHGFEGGTLEFSAPQGRRWTLGHGEPRAVLQLHSPQVLRSILSRPGLKFGEAYMDGRWQPVQGGLKRVLEVAIKIEEALDRRQSWPWLKRGLGKLMELNVPRISRRHVEHHYNLDATLYRRFLDAEMFYSCAYFENPQMTLEQAQQAKCALIARKLDLKPGARVLDIGCGWGGLAMYLAQHHGVQVTGITLSSEQLAVALQRVADRGLQKQVQLQLQDYRDMQGRFDAIVSVGMFEHVGRPQYPVFFRRIAELLDEQGSALLHTIGRLGPPGVTNPWIRKYIFPGGYIPAASEVLQAMQPQPLLLNDLEIWRLHYALTLQHWQQRFQQARAEFAQRLGERFCRMWEFYLQSSEAAFRWGNLCVFQLQLSKNLQRLPTTRDYLYPGRQTEPANVSTLPDEFPTMRAPVVM</sequence>
<evidence type="ECO:0000256" key="1">
    <source>
        <dbReference type="ARBA" id="ARBA00010815"/>
    </source>
</evidence>
<dbReference type="SUPFAM" id="SSF53335">
    <property type="entry name" value="S-adenosyl-L-methionine-dependent methyltransferases"/>
    <property type="match status" value="1"/>
</dbReference>
<dbReference type="InterPro" id="IPR020803">
    <property type="entry name" value="MeTfrase_dom"/>
</dbReference>
<keyword evidence="3" id="KW-0808">Transferase</keyword>
<name>A0A1H9DTR1_9GAMM</name>
<proteinExistence type="inferred from homology"/>
<dbReference type="CDD" id="cd02440">
    <property type="entry name" value="AdoMet_MTases"/>
    <property type="match status" value="1"/>
</dbReference>
<keyword evidence="4" id="KW-0949">S-adenosyl-L-methionine</keyword>
<dbReference type="PANTHER" id="PTHR43667:SF1">
    <property type="entry name" value="CYCLOPROPANE-FATTY-ACYL-PHOSPHOLIPID SYNTHASE"/>
    <property type="match status" value="1"/>
</dbReference>
<comment type="similarity">
    <text evidence="1">Belongs to the CFA/CMAS family.</text>
</comment>
<keyword evidence="8" id="KW-1185">Reference proteome</keyword>
<dbReference type="GO" id="GO:0008168">
    <property type="term" value="F:methyltransferase activity"/>
    <property type="evidence" value="ECO:0007669"/>
    <property type="project" value="UniProtKB-KW"/>
</dbReference>